<dbReference type="eggNOG" id="COG2863">
    <property type="taxonomic scope" value="Bacteria"/>
</dbReference>
<dbReference type="Gene3D" id="1.10.760.10">
    <property type="entry name" value="Cytochrome c-like domain"/>
    <property type="match status" value="1"/>
</dbReference>
<keyword evidence="2 4" id="KW-0479">Metal-binding</keyword>
<feature type="compositionally biased region" description="Basic residues" evidence="5">
    <location>
        <begin position="148"/>
        <end position="163"/>
    </location>
</feature>
<evidence type="ECO:0000256" key="4">
    <source>
        <dbReference type="PROSITE-ProRule" id="PRU00433"/>
    </source>
</evidence>
<evidence type="ECO:0000259" key="7">
    <source>
        <dbReference type="PROSITE" id="PS51007"/>
    </source>
</evidence>
<dbReference type="InterPro" id="IPR036909">
    <property type="entry name" value="Cyt_c-like_dom_sf"/>
</dbReference>
<proteinExistence type="predicted"/>
<feature type="domain" description="Cytochrome c" evidence="7">
    <location>
        <begin position="24"/>
        <end position="103"/>
    </location>
</feature>
<evidence type="ECO:0000256" key="1">
    <source>
        <dbReference type="ARBA" id="ARBA00022617"/>
    </source>
</evidence>
<comment type="caution">
    <text evidence="8">The sequence shown here is derived from an EMBL/GenBank/DDBJ whole genome shotgun (WGS) entry which is preliminary data.</text>
</comment>
<dbReference type="GO" id="GO:0046872">
    <property type="term" value="F:metal ion binding"/>
    <property type="evidence" value="ECO:0007669"/>
    <property type="project" value="UniProtKB-KW"/>
</dbReference>
<keyword evidence="1 4" id="KW-0349">Heme</keyword>
<dbReference type="RefSeq" id="WP_008060080.1">
    <property type="nucleotide sequence ID" value="NZ_AFHG01000038.1"/>
</dbReference>
<reference evidence="8 9" key="1">
    <citation type="journal article" date="2011" name="J. Bacteriol.">
        <title>Genome sequence of Methyloversatilis universalis FAM5T, a methylotrophic representative of the order Rhodocyclales.</title>
        <authorList>
            <person name="Kittichotirat W."/>
            <person name="Good N.M."/>
            <person name="Hall R."/>
            <person name="Bringel F."/>
            <person name="Lajus A."/>
            <person name="Medigue C."/>
            <person name="Smalley N.E."/>
            <person name="Beck D."/>
            <person name="Bumgarner R."/>
            <person name="Vuilleumier S."/>
            <person name="Kalyuzhnaya M.G."/>
        </authorList>
    </citation>
    <scope>NUCLEOTIDE SEQUENCE [LARGE SCALE GENOMIC DNA]</scope>
    <source>
        <strain evidence="9">ATCC BAA-1314 / JCM 13912 / FAM5</strain>
    </source>
</reference>
<keyword evidence="9" id="KW-1185">Reference proteome</keyword>
<dbReference type="PROSITE" id="PS51007">
    <property type="entry name" value="CYTC"/>
    <property type="match status" value="1"/>
</dbReference>
<feature type="signal peptide" evidence="6">
    <location>
        <begin position="1"/>
        <end position="26"/>
    </location>
</feature>
<evidence type="ECO:0000256" key="5">
    <source>
        <dbReference type="SAM" id="MobiDB-lite"/>
    </source>
</evidence>
<dbReference type="InterPro" id="IPR009056">
    <property type="entry name" value="Cyt_c-like_dom"/>
</dbReference>
<feature type="compositionally biased region" description="Low complexity" evidence="5">
    <location>
        <begin position="137"/>
        <end position="147"/>
    </location>
</feature>
<dbReference type="STRING" id="1000565.METUNv1_01345"/>
<dbReference type="AlphaFoldDB" id="F5RAR0"/>
<feature type="compositionally biased region" description="Basic and acidic residues" evidence="5">
    <location>
        <begin position="122"/>
        <end position="136"/>
    </location>
</feature>
<organism evidence="8 9">
    <name type="scientific">Methyloversatilis universalis (strain ATCC BAA-1314 / DSM 25237 / JCM 13912 / CCUG 52030 / FAM5)</name>
    <dbReference type="NCBI Taxonomy" id="1000565"/>
    <lineage>
        <taxon>Bacteria</taxon>
        <taxon>Pseudomonadati</taxon>
        <taxon>Pseudomonadota</taxon>
        <taxon>Betaproteobacteria</taxon>
        <taxon>Nitrosomonadales</taxon>
        <taxon>Sterolibacteriaceae</taxon>
        <taxon>Methyloversatilis</taxon>
    </lineage>
</organism>
<sequence>MTELKSRFMRCALAAGLLAAAAMADAATEDDRLLASQCLGCHAADPNGTGGFERLNGESAAEIVDEMNEMRVSNKELDIMHLQARGYTDDQIQRLAHWFATYAPRSGTRGPTLPGGGTVAPKKTEDSKERSSKPEVKVASSKVVAKAAAKKPAAKKTTVRKSS</sequence>
<feature type="region of interest" description="Disordered" evidence="5">
    <location>
        <begin position="103"/>
        <end position="163"/>
    </location>
</feature>
<dbReference type="OrthoDB" id="8526831at2"/>
<dbReference type="EMBL" id="AFHG01000038">
    <property type="protein sequence ID" value="EGK72367.1"/>
    <property type="molecule type" value="Genomic_DNA"/>
</dbReference>
<dbReference type="GO" id="GO:0020037">
    <property type="term" value="F:heme binding"/>
    <property type="evidence" value="ECO:0007669"/>
    <property type="project" value="InterPro"/>
</dbReference>
<dbReference type="SUPFAM" id="SSF46626">
    <property type="entry name" value="Cytochrome c"/>
    <property type="match status" value="1"/>
</dbReference>
<evidence type="ECO:0000256" key="3">
    <source>
        <dbReference type="ARBA" id="ARBA00023004"/>
    </source>
</evidence>
<protein>
    <recommendedName>
        <fullName evidence="7">Cytochrome c domain-containing protein</fullName>
    </recommendedName>
</protein>
<dbReference type="GO" id="GO:0009055">
    <property type="term" value="F:electron transfer activity"/>
    <property type="evidence" value="ECO:0007669"/>
    <property type="project" value="InterPro"/>
</dbReference>
<name>F5RAR0_METUF</name>
<dbReference type="Proteomes" id="UP000005019">
    <property type="component" value="Unassembled WGS sequence"/>
</dbReference>
<evidence type="ECO:0000313" key="8">
    <source>
        <dbReference type="EMBL" id="EGK72367.1"/>
    </source>
</evidence>
<keyword evidence="6" id="KW-0732">Signal</keyword>
<evidence type="ECO:0000256" key="6">
    <source>
        <dbReference type="SAM" id="SignalP"/>
    </source>
</evidence>
<keyword evidence="3 4" id="KW-0408">Iron</keyword>
<feature type="chain" id="PRO_5003331367" description="Cytochrome c domain-containing protein" evidence="6">
    <location>
        <begin position="27"/>
        <end position="163"/>
    </location>
</feature>
<evidence type="ECO:0000256" key="2">
    <source>
        <dbReference type="ARBA" id="ARBA00022723"/>
    </source>
</evidence>
<evidence type="ECO:0000313" key="9">
    <source>
        <dbReference type="Proteomes" id="UP000005019"/>
    </source>
</evidence>
<gene>
    <name evidence="8" type="ORF">METUNv1_01345</name>
</gene>
<accession>F5RAR0</accession>